<keyword evidence="2" id="KW-0539">Nucleus</keyword>
<evidence type="ECO:0000313" key="5">
    <source>
        <dbReference type="EMBL" id="KAK9745646.1"/>
    </source>
</evidence>
<feature type="non-terminal residue" evidence="5">
    <location>
        <position position="1"/>
    </location>
</feature>
<evidence type="ECO:0000256" key="4">
    <source>
        <dbReference type="SAM" id="MobiDB-lite"/>
    </source>
</evidence>
<evidence type="ECO:0000313" key="6">
    <source>
        <dbReference type="Proteomes" id="UP001479436"/>
    </source>
</evidence>
<sequence length="250" mass="28288">EYLEALKKESFNPTRAHDKFDLPEGIPDEHLVLLAKKKREELRSGVISGDFISLDDGVDTHGDSRLVREEDEVGEGDEEFESAMGDKLVLGKNAAKKAQTRHRHDLKEMIEEAELDEDDEELRRWETLQMRKVAGSKVLEPTVTNTRKETKTPNVAPIPTIGDVQKMFENCMSMLQSTQMTHSSELAQIDHDLQQTQAKLIEIDESTLKIQERLDHYRALQTSENTPNITPSLTPSLTPVPTDPTTPMET</sequence>
<dbReference type="InterPro" id="IPR012890">
    <property type="entry name" value="GCFC2-like"/>
</dbReference>
<dbReference type="PANTHER" id="PTHR12214">
    <property type="entry name" value="GC-RICH SEQUENCE DNA-BINDING FACTOR"/>
    <property type="match status" value="1"/>
</dbReference>
<organism evidence="5 6">
    <name type="scientific">Basidiobolus ranarum</name>
    <dbReference type="NCBI Taxonomy" id="34480"/>
    <lineage>
        <taxon>Eukaryota</taxon>
        <taxon>Fungi</taxon>
        <taxon>Fungi incertae sedis</taxon>
        <taxon>Zoopagomycota</taxon>
        <taxon>Entomophthoromycotina</taxon>
        <taxon>Basidiobolomycetes</taxon>
        <taxon>Basidiobolales</taxon>
        <taxon>Basidiobolaceae</taxon>
        <taxon>Basidiobolus</taxon>
    </lineage>
</organism>
<dbReference type="InterPro" id="IPR028211">
    <property type="entry name" value="Ntr2"/>
</dbReference>
<proteinExistence type="predicted"/>
<reference evidence="5 6" key="1">
    <citation type="submission" date="2023-04" db="EMBL/GenBank/DDBJ databases">
        <title>Genome of Basidiobolus ranarum AG-B5.</title>
        <authorList>
            <person name="Stajich J.E."/>
            <person name="Carter-House D."/>
            <person name="Gryganskyi A."/>
        </authorList>
    </citation>
    <scope>NUCLEOTIDE SEQUENCE [LARGE SCALE GENOMIC DNA]</scope>
    <source>
        <strain evidence="5 6">AG-B5</strain>
    </source>
</reference>
<name>A0ABR2WCE5_9FUNG</name>
<comment type="caution">
    <text evidence="5">The sequence shown here is derived from an EMBL/GenBank/DDBJ whole genome shotgun (WGS) entry which is preliminary data.</text>
</comment>
<dbReference type="Proteomes" id="UP001479436">
    <property type="component" value="Unassembled WGS sequence"/>
</dbReference>
<keyword evidence="3" id="KW-0175">Coiled coil</keyword>
<feature type="coiled-coil region" evidence="3">
    <location>
        <begin position="96"/>
        <end position="123"/>
    </location>
</feature>
<feature type="region of interest" description="Disordered" evidence="4">
    <location>
        <begin position="222"/>
        <end position="250"/>
    </location>
</feature>
<gene>
    <name evidence="5" type="ORF">K7432_018248</name>
</gene>
<comment type="subcellular location">
    <subcellularLocation>
        <location evidence="1">Nucleus</location>
    </subcellularLocation>
</comment>
<evidence type="ECO:0000256" key="1">
    <source>
        <dbReference type="ARBA" id="ARBA00004123"/>
    </source>
</evidence>
<dbReference type="Pfam" id="PF15458">
    <property type="entry name" value="NTR2"/>
    <property type="match status" value="1"/>
</dbReference>
<protein>
    <submittedName>
        <fullName evidence="5">Uncharacterized protein</fullName>
    </submittedName>
</protein>
<evidence type="ECO:0000256" key="2">
    <source>
        <dbReference type="ARBA" id="ARBA00023242"/>
    </source>
</evidence>
<feature type="compositionally biased region" description="Low complexity" evidence="4">
    <location>
        <begin position="225"/>
        <end position="250"/>
    </location>
</feature>
<accession>A0ABR2WCE5</accession>
<keyword evidence="6" id="KW-1185">Reference proteome</keyword>
<evidence type="ECO:0000256" key="3">
    <source>
        <dbReference type="SAM" id="Coils"/>
    </source>
</evidence>
<dbReference type="EMBL" id="JASJQH010005412">
    <property type="protein sequence ID" value="KAK9745646.1"/>
    <property type="molecule type" value="Genomic_DNA"/>
</dbReference>
<dbReference type="PANTHER" id="PTHR12214:SF0">
    <property type="entry name" value="LD29489P"/>
    <property type="match status" value="1"/>
</dbReference>